<dbReference type="GO" id="GO:0046872">
    <property type="term" value="F:metal ion binding"/>
    <property type="evidence" value="ECO:0007669"/>
    <property type="project" value="UniProtKB-KW"/>
</dbReference>
<evidence type="ECO:0000256" key="4">
    <source>
        <dbReference type="PROSITE-ProRule" id="PRU00742"/>
    </source>
</evidence>
<dbReference type="PROSITE" id="PS51409">
    <property type="entry name" value="ARGINASE_2"/>
    <property type="match status" value="1"/>
</dbReference>
<dbReference type="InterPro" id="IPR006035">
    <property type="entry name" value="Ureohydrolase"/>
</dbReference>
<dbReference type="RefSeq" id="WP_258393316.1">
    <property type="nucleotide sequence ID" value="NZ_AP019769.1"/>
</dbReference>
<dbReference type="PANTHER" id="PTHR11358">
    <property type="entry name" value="ARGINASE/AGMATINASE"/>
    <property type="match status" value="1"/>
</dbReference>
<comment type="similarity">
    <text evidence="4">Belongs to the arginase family.</text>
</comment>
<sequence>MFAHAKGNKNSKWKMIGIPSEVGSLSNIKFYSNGPKAIRDASYKVFDTLLGDIDLEDIEDLGDIDIEDIRDINYLYNYIYNRLKEIYDKNKKYIFLGGDHSITYPILKLIRENWNNYKLLYFDAHPDMHPDPYPNYESYIYYLIKEEYLNPEDIIMVGISNLSFEEKNILKDWNIKYYNFYEVWDNINDISREISNILDNKNLYISIDIDVFENGCGHWLEGMGIKVYHYLKILKELKNVHLIGFDLTELFSSNICNNLAVKIILETISIFNYYK</sequence>
<feature type="binding site" evidence="3">
    <location>
        <position position="127"/>
    </location>
    <ligand>
        <name>Mn(2+)</name>
        <dbReference type="ChEBI" id="CHEBI:29035"/>
        <label>1</label>
    </ligand>
</feature>
<evidence type="ECO:0000256" key="3">
    <source>
        <dbReference type="PIRSR" id="PIRSR036979-1"/>
    </source>
</evidence>
<feature type="binding site" evidence="3">
    <location>
        <position position="210"/>
    </location>
    <ligand>
        <name>Mn(2+)</name>
        <dbReference type="ChEBI" id="CHEBI:29035"/>
        <label>1</label>
    </ligand>
</feature>
<dbReference type="KEGG" id="naer:MJ1_0102"/>
<dbReference type="GO" id="GO:0033389">
    <property type="term" value="P:putrescine biosynthetic process from arginine, via agmatine"/>
    <property type="evidence" value="ECO:0007669"/>
    <property type="project" value="TreeGrafter"/>
</dbReference>
<dbReference type="PANTHER" id="PTHR11358:SF26">
    <property type="entry name" value="GUANIDINO ACID HYDROLASE, MITOCHONDRIAL"/>
    <property type="match status" value="1"/>
</dbReference>
<name>A0A915S9U5_9ARCH</name>
<evidence type="ECO:0000256" key="2">
    <source>
        <dbReference type="ARBA" id="ARBA00022801"/>
    </source>
</evidence>
<keyword evidence="3" id="KW-0464">Manganese</keyword>
<dbReference type="Gene3D" id="3.40.800.10">
    <property type="entry name" value="Ureohydrolase domain"/>
    <property type="match status" value="1"/>
</dbReference>
<accession>A0A915S9U5</accession>
<protein>
    <submittedName>
        <fullName evidence="5">Agmatinase</fullName>
    </submittedName>
</protein>
<dbReference type="SUPFAM" id="SSF52768">
    <property type="entry name" value="Arginase/deacetylase"/>
    <property type="match status" value="1"/>
</dbReference>
<dbReference type="GeneID" id="74568053"/>
<evidence type="ECO:0000313" key="5">
    <source>
        <dbReference type="EMBL" id="BBL45277.1"/>
    </source>
</evidence>
<feature type="binding site" evidence="3">
    <location>
        <position position="123"/>
    </location>
    <ligand>
        <name>Mn(2+)</name>
        <dbReference type="ChEBI" id="CHEBI:29035"/>
        <label>1</label>
    </ligand>
</feature>
<feature type="binding site" evidence="3">
    <location>
        <position position="208"/>
    </location>
    <ligand>
        <name>Mn(2+)</name>
        <dbReference type="ChEBI" id="CHEBI:29035"/>
        <label>1</label>
    </ligand>
</feature>
<dbReference type="InterPro" id="IPR023696">
    <property type="entry name" value="Ureohydrolase_dom_sf"/>
</dbReference>
<proteinExistence type="inferred from homology"/>
<feature type="binding site" evidence="3">
    <location>
        <position position="125"/>
    </location>
    <ligand>
        <name>Mn(2+)</name>
        <dbReference type="ChEBI" id="CHEBI:29035"/>
        <label>1</label>
    </ligand>
</feature>
<comment type="cofactor">
    <cofactor evidence="3">
        <name>Mn(2+)</name>
        <dbReference type="ChEBI" id="CHEBI:29035"/>
    </cofactor>
    <text evidence="3">Binds 2 manganese ions per subunit.</text>
</comment>
<dbReference type="AlphaFoldDB" id="A0A915S9U5"/>
<dbReference type="GO" id="GO:0008783">
    <property type="term" value="F:agmatinase activity"/>
    <property type="evidence" value="ECO:0007669"/>
    <property type="project" value="TreeGrafter"/>
</dbReference>
<gene>
    <name evidence="5" type="ORF">MJ1_0102</name>
</gene>
<keyword evidence="6" id="KW-1185">Reference proteome</keyword>
<organism evidence="5 6">
    <name type="scientific">Nanobdella aerobiophila</name>
    <dbReference type="NCBI Taxonomy" id="2586965"/>
    <lineage>
        <taxon>Archaea</taxon>
        <taxon>Nanobdellota</taxon>
        <taxon>Nanobdellia</taxon>
        <taxon>Nanobdellales</taxon>
        <taxon>Nanobdellaceae</taxon>
        <taxon>Nanobdella</taxon>
    </lineage>
</organism>
<keyword evidence="1 3" id="KW-0479">Metal-binding</keyword>
<keyword evidence="2" id="KW-0378">Hydrolase</keyword>
<dbReference type="PIRSF" id="PIRSF036979">
    <property type="entry name" value="Arginase"/>
    <property type="match status" value="1"/>
</dbReference>
<evidence type="ECO:0000256" key="1">
    <source>
        <dbReference type="ARBA" id="ARBA00022723"/>
    </source>
</evidence>
<evidence type="ECO:0000313" key="6">
    <source>
        <dbReference type="Proteomes" id="UP001055553"/>
    </source>
</evidence>
<reference evidence="6" key="1">
    <citation type="journal article" date="2022" name="Int. J. Syst. Evol. Microbiol.">
        <title>Nanobdella aerobiophila gen. nov., sp. nov., a thermoacidophilic, obligate ectosymbiotic archaeon, and proposal of Nanobdellaceae fam. nov., Nanobdellales ord. nov. and Nanobdellia class. nov.</title>
        <authorList>
            <person name="Kato S."/>
            <person name="Ogasawara A."/>
            <person name="Itoh T."/>
            <person name="Sakai H.D."/>
            <person name="Shimizu M."/>
            <person name="Yuki M."/>
            <person name="Kaneko M."/>
            <person name="Takashina T."/>
            <person name="Ohkuma M."/>
        </authorList>
    </citation>
    <scope>NUCLEOTIDE SEQUENCE [LARGE SCALE GENOMIC DNA]</scope>
    <source>
        <strain evidence="6">MJ1</strain>
    </source>
</reference>
<dbReference type="Pfam" id="PF00491">
    <property type="entry name" value="Arginase"/>
    <property type="match status" value="1"/>
</dbReference>
<dbReference type="EMBL" id="AP019769">
    <property type="protein sequence ID" value="BBL45277.1"/>
    <property type="molecule type" value="Genomic_DNA"/>
</dbReference>
<dbReference type="Proteomes" id="UP001055553">
    <property type="component" value="Chromosome"/>
</dbReference>
<feature type="binding site" evidence="3">
    <location>
        <position position="100"/>
    </location>
    <ligand>
        <name>Mn(2+)</name>
        <dbReference type="ChEBI" id="CHEBI:29035"/>
        <label>1</label>
    </ligand>
</feature>